<evidence type="ECO:0000259" key="2">
    <source>
        <dbReference type="PROSITE" id="PS50525"/>
    </source>
</evidence>
<feature type="domain" description="RdRp catalytic" evidence="2">
    <location>
        <begin position="927"/>
        <end position="1115"/>
    </location>
</feature>
<dbReference type="InterPro" id="IPR007322">
    <property type="entry name" value="RNA_pol_bunyavir"/>
</dbReference>
<dbReference type="GO" id="GO:0003968">
    <property type="term" value="F:RNA-directed RNA polymerase activity"/>
    <property type="evidence" value="ECO:0007669"/>
    <property type="project" value="UniProtKB-KW"/>
</dbReference>
<dbReference type="GO" id="GO:0039694">
    <property type="term" value="P:viral RNA genome replication"/>
    <property type="evidence" value="ECO:0007669"/>
    <property type="project" value="InterPro"/>
</dbReference>
<dbReference type="EMBL" id="MT822731">
    <property type="protein sequence ID" value="QQO58802.1"/>
    <property type="molecule type" value="Genomic_RNA"/>
</dbReference>
<accession>A0A7T8I143</accession>
<organism evidence="3">
    <name type="scientific">Fusarium poae negative-stranded-like virus 2</name>
    <dbReference type="NCBI Taxonomy" id="2802531"/>
    <lineage>
        <taxon>Viruses</taxon>
        <taxon>Riboviria</taxon>
        <taxon>Orthornavirae</taxon>
        <taxon>Negarnaviricota</taxon>
    </lineage>
</organism>
<reference evidence="3" key="1">
    <citation type="submission" date="2020-07" db="EMBL/GenBank/DDBJ databases">
        <authorList>
            <person name="Stenglein M."/>
            <person name="Albrecht T."/>
            <person name="Nachappa P."/>
        </authorList>
    </citation>
    <scope>NUCLEOTIDE SEQUENCE</scope>
    <source>
        <strain evidence="3">COPhil</strain>
    </source>
</reference>
<protein>
    <submittedName>
        <fullName evidence="3">RNA-dependent RNA polymerase</fullName>
    </submittedName>
</protein>
<keyword evidence="3" id="KW-0696">RNA-directed RNA polymerase</keyword>
<dbReference type="Pfam" id="PF04196">
    <property type="entry name" value="Bunya_RdRp"/>
    <property type="match status" value="1"/>
</dbReference>
<dbReference type="PROSITE" id="PS50525">
    <property type="entry name" value="RDRP_SSRNA_NEG_SEG"/>
    <property type="match status" value="1"/>
</dbReference>
<evidence type="ECO:0000313" key="3">
    <source>
        <dbReference type="EMBL" id="QQO58802.1"/>
    </source>
</evidence>
<sequence>MAQAPSRQSILSTVTATLGFQNRIEPFLVNPDSDPWFPVDPQEYWAYREYMHELAVNSLIDNGLYKNTSLTLTQFNLVSNSKKLNTQKPDLYKLDGIDLQVGEVSLTNNFEHRLKDKTSKYVEFFNLFKEAGYTINYCPHIIDMTNPEWPDTFPKISNLHREMLEEMIENLRLIHADPVYSKFSKDESGSNLVPGLHFNYPTEIFSAKIGLAVGVTEDFKTTQKRLQFGSFESFTDEEYISMLSRAILNSKPNSRPEPRTKAVDPVDFIEEWQNFKSIPPNKLKPPKVLQLGCPIQFVEEKQTSLDRHLKIIRETKHHGGYLDLIKQSLQIENPDESTNIINLSLSSDQLEQEQMQGPGRKHILKKLGLKPDREPPTHIGVSTDHIVKLENLCDKIKEIPEPELIETTAPLMSSVGMTMYVQMNKTIKDLSTDRVNSVLKFYQRLSTEITINSMRRRKRGEYVLGFSGFRGVYFLIAPGPQLRTESNTEFVKIVSFIQPLDDELSARWLSVGDHWESKWLSVDTNRLKHWQRASDRCSLSFLTNCERLVEPGKPLNSCIKEENTNDNFFLLAMTYLEDKQLTSVTNQTIRYLWIKSLGDKDLKGLMSKFPSRVNSVIQSLMLQRSISWAIKMCNTDLNEIVKIPKIERNSETGNYDESTTGIVGKIPRLFTQGGDVPLSYNLNEIYWCMAYNKDRQNPAQDALSILGKILKEEGKFQKELSVRKTDSDKIGYLFGTYGVLDDIKHATSSKPESHYFSMRAVLAGLRAQDKHEHNFAANGLWKTKEKIEAIFNLNLSEFATFKASVKEISNEINQFDLKEIDKIGCRTKAIELVAELVKGEGLLKSVEVLMQYSGEKAMSFEVFIQIFKKGQIGGVREIIILFIKARILFRLTEDIARIISKSDKREILTKGRDKRLMMRGDFEELMSSFPEGTNVKIVKNSYDMTTWAQKFIPTIFMAIGETHFQDYKPIRDLYRMLFMAHVNKKIEYPKKLVEQWMKNPELKHDGDYIQQMKEKFLQDGKPFFLNRSNMCQGIPHYSSSVLALSCQSLRDALFKECLKQLGQKQYIQWRTRVGSDDKGDLIALDNSTPYSYLQYKIFEQCASWSERLHSMELSVKSASGHIIYELNSAFMSNLETLSPTIKFSMAAADCIGTSSCTSFVNESYTRIRQMRENGCSSFLTGMAHLLNKDHFEWIFDVSYTGSNSPEKAFKQPLNEIPYDFGVYPFYDVDLQDIVGPEFHNYMACVVNGPNKVACKLLFTEVSQDKTTEFLDEDGMLSLFKKDHFGIRQGLVKQLAGMRRRVGTDPDSIKEFFEKNPFLLIRGPETLKETENMICAKLHTKGASESLRRTSPAIYIGRLAAYRSAKAWSVRSRLPNFIVDLEKGTRDPEYFDDLVTYRDFLERCKEMAEDLKFDIHEAKSLVFPQSDSFEVMRSFVGTFGALRATDKKFSQAVKTWTTNTYNYEFSNSVKSILETAIGIAQSAAKEEVEEMKKLIGFELKSIEQISDECKKKGIRPLDLYFYMTRILKVSSMKKAQVFASGPSTSSAHLTAINIKKFNHLPGMVMQLDAGISEDALAEENRMDNRIDVLKLFTNLRLMSHFNSTVSGKLENYAGETVINNIDLTSWCETIVRSVKSIRSFDRVTQKVFRFVASQVLPESEYKEKLITWRVLNYTYVTKQKRVVTSNGKVTWTGPLRVLVNSGFECFEVLDCGDGNMSIRCNGIKESDNFFLSLKEISRVLGVSVSKFFRVRNISPGDYYRSDNKRSIIRAIEKPAGTREKLHISFDENFRYKSLTDFNSFRVLTEYNEKVGSLEVFLSDGRNRSATICHFTGSLFHMPVPHNVTLPESKTFLGVQLTYLLQNRDFFSNGRLPMSQNREAIRDLQAKIDWNILGRQKEFTSNRINSYLEVREEVNEEAFNITELVDHRSSIRGKNTNITEFKGETINEMFKNAMDQIGKEFFGSMTKDWSLEDDIEEAPEDFDFDKRINESDEQALGIIKSLGYKRPSRKMNFGQIGLLQLGSVMLSSALDRFFKNGSILRESKKELPAYYVWLKSQEVIGEQKIMVDHLLNFILHTLDKTYGFSPIATKKVLEMKHLTLGKPLPIMHSIIEGIDETSEDLLDSLLLAQEHGELDSEESGGSSDEEYM</sequence>
<dbReference type="InterPro" id="IPR007099">
    <property type="entry name" value="RNA-dir_pol_NSvirus"/>
</dbReference>
<evidence type="ECO:0000256" key="1">
    <source>
        <dbReference type="ARBA" id="ARBA00022679"/>
    </source>
</evidence>
<proteinExistence type="predicted"/>
<keyword evidence="1" id="KW-0808">Transferase</keyword>
<name>A0A7T8I143_9VIRU</name>
<dbReference type="GO" id="GO:0006351">
    <property type="term" value="P:DNA-templated transcription"/>
    <property type="evidence" value="ECO:0007669"/>
    <property type="project" value="InterPro"/>
</dbReference>
<keyword evidence="3" id="KW-0548">Nucleotidyltransferase</keyword>